<proteinExistence type="predicted"/>
<evidence type="ECO:0000313" key="2">
    <source>
        <dbReference type="EMBL" id="MDC3422156.1"/>
    </source>
</evidence>
<dbReference type="NCBIfam" id="TIGR00762">
    <property type="entry name" value="DegV"/>
    <property type="match status" value="1"/>
</dbReference>
<dbReference type="SUPFAM" id="SSF82549">
    <property type="entry name" value="DAK1/DegV-like"/>
    <property type="match status" value="1"/>
</dbReference>
<dbReference type="PANTHER" id="PTHR33434">
    <property type="entry name" value="DEGV DOMAIN-CONTAINING PROTEIN DR_1986-RELATED"/>
    <property type="match status" value="1"/>
</dbReference>
<dbReference type="Pfam" id="PF02645">
    <property type="entry name" value="DegV"/>
    <property type="match status" value="1"/>
</dbReference>
<dbReference type="GO" id="GO:0008289">
    <property type="term" value="F:lipid binding"/>
    <property type="evidence" value="ECO:0007669"/>
    <property type="project" value="UniProtKB-KW"/>
</dbReference>
<evidence type="ECO:0000256" key="1">
    <source>
        <dbReference type="ARBA" id="ARBA00023121"/>
    </source>
</evidence>
<protein>
    <submittedName>
        <fullName evidence="2">DegV family protein</fullName>
    </submittedName>
</protein>
<dbReference type="InterPro" id="IPR043168">
    <property type="entry name" value="DegV_C"/>
</dbReference>
<reference evidence="2" key="1">
    <citation type="submission" date="2022-06" db="EMBL/GenBank/DDBJ databases">
        <title>Aquibacillus sp. a new bacterium isolated from soil saline samples.</title>
        <authorList>
            <person name="Galisteo C."/>
            <person name="De La Haba R."/>
            <person name="Sanchez-Porro C."/>
            <person name="Ventosa A."/>
        </authorList>
    </citation>
    <scope>NUCLEOTIDE SEQUENCE</scope>
    <source>
        <strain evidence="2">JCM 12387</strain>
    </source>
</reference>
<accession>A0A9X4AJL7</accession>
<dbReference type="RefSeq" id="WP_259867128.1">
    <property type="nucleotide sequence ID" value="NZ_JAMQJZ010000017.1"/>
</dbReference>
<keyword evidence="3" id="KW-1185">Reference proteome</keyword>
<dbReference type="PANTHER" id="PTHR33434:SF2">
    <property type="entry name" value="FATTY ACID-BINDING PROTEIN TM_1468"/>
    <property type="match status" value="1"/>
</dbReference>
<evidence type="ECO:0000313" key="3">
    <source>
        <dbReference type="Proteomes" id="UP001145072"/>
    </source>
</evidence>
<dbReference type="Proteomes" id="UP001145072">
    <property type="component" value="Unassembled WGS sequence"/>
</dbReference>
<dbReference type="AlphaFoldDB" id="A0A9X4AJL7"/>
<organism evidence="2 3">
    <name type="scientific">Aquibacillus koreensis</name>
    <dbReference type="NCBI Taxonomy" id="279446"/>
    <lineage>
        <taxon>Bacteria</taxon>
        <taxon>Bacillati</taxon>
        <taxon>Bacillota</taxon>
        <taxon>Bacilli</taxon>
        <taxon>Bacillales</taxon>
        <taxon>Bacillaceae</taxon>
        <taxon>Aquibacillus</taxon>
    </lineage>
</organism>
<dbReference type="EMBL" id="JAMQJZ010000017">
    <property type="protein sequence ID" value="MDC3422156.1"/>
    <property type="molecule type" value="Genomic_DNA"/>
</dbReference>
<sequence length="285" mass="31875">MNIQLMTDSGSDLSEELLKAFQVNVVPLYIHFGDEEYQSGITIDTATFNEKLKHGSVFPLSSAPGPNEFYEAYKKIDPEKPIIVISLSKGISSTYNHAVMGMNLLLEEEPNRRIAVINSTSASPGQLLLLHEAHQKINEGYSFDELVPHLQERAEQTTTLFILKTIDNLVRGGRLDRVRGAVVKSLNIKLLMRASDEGKVEVSEKVRGDKKALRRFVEQIGEYTSNFEEKVLVMTHCNAQERAQHVLNKIKESYPFKKSIVTEMGPAISTHAGEGGLVIAFFKDK</sequence>
<dbReference type="InterPro" id="IPR050270">
    <property type="entry name" value="DegV_domain_contain"/>
</dbReference>
<dbReference type="Gene3D" id="3.40.50.10170">
    <property type="match status" value="1"/>
</dbReference>
<dbReference type="InterPro" id="IPR003797">
    <property type="entry name" value="DegV"/>
</dbReference>
<comment type="caution">
    <text evidence="2">The sequence shown here is derived from an EMBL/GenBank/DDBJ whole genome shotgun (WGS) entry which is preliminary data.</text>
</comment>
<dbReference type="PROSITE" id="PS51482">
    <property type="entry name" value="DEGV"/>
    <property type="match status" value="1"/>
</dbReference>
<dbReference type="Gene3D" id="3.30.1180.10">
    <property type="match status" value="1"/>
</dbReference>
<keyword evidence="1" id="KW-0446">Lipid-binding</keyword>
<name>A0A9X4AJL7_9BACI</name>
<gene>
    <name evidence="2" type="ORF">NC661_17550</name>
</gene>